<keyword evidence="4 14" id="KW-0963">Cytoplasm</keyword>
<evidence type="ECO:0000256" key="9">
    <source>
        <dbReference type="ARBA" id="ARBA00022960"/>
    </source>
</evidence>
<dbReference type="GO" id="GO:0071555">
    <property type="term" value="P:cell wall organization"/>
    <property type="evidence" value="ECO:0007669"/>
    <property type="project" value="UniProtKB-KW"/>
</dbReference>
<evidence type="ECO:0000256" key="12">
    <source>
        <dbReference type="ARBA" id="ARBA00023316"/>
    </source>
</evidence>
<reference evidence="18" key="2">
    <citation type="journal article" date="2021" name="PeerJ">
        <title>Extensive microbial diversity within the chicken gut microbiome revealed by metagenomics and culture.</title>
        <authorList>
            <person name="Gilroy R."/>
            <person name="Ravi A."/>
            <person name="Getino M."/>
            <person name="Pursley I."/>
            <person name="Horton D.L."/>
            <person name="Alikhan N.F."/>
            <person name="Baker D."/>
            <person name="Gharbi K."/>
            <person name="Hall N."/>
            <person name="Watson M."/>
            <person name="Adriaenssens E.M."/>
            <person name="Foster-Nyarko E."/>
            <person name="Jarju S."/>
            <person name="Secka A."/>
            <person name="Antonio M."/>
            <person name="Oren A."/>
            <person name="Chaudhuri R.R."/>
            <person name="La Ragione R."/>
            <person name="Hildebrand F."/>
            <person name="Pallen M.J."/>
        </authorList>
    </citation>
    <scope>NUCLEOTIDE SEQUENCE</scope>
    <source>
        <strain evidence="18">F1-3629</strain>
    </source>
</reference>
<evidence type="ECO:0000256" key="2">
    <source>
        <dbReference type="ARBA" id="ARBA00004752"/>
    </source>
</evidence>
<keyword evidence="6 14" id="KW-0132">Cell division</keyword>
<sequence>MKYGNIYFLGIGGIGMSAIARYCRYRGHKVSGYDRTPSELTHELEAEGMEIHYEDRPDLIPQDRDDTLVIYTPAVPRDLREMQFVMEHGYKVIKRSRALGEIAEGQRCLAVAGTHGKTTTSTLLAHMFTESGEGCSAFLGGISKNYGTNLLVSDSNVIVAEADEFDRSFLQLHPEIAVITAMDADHLDIYSDLGHVTGAFKEFASQVSGTIITKPGLDITRRDTRAEILRYSFREKCDFYASSLSKDASGHFTFDLNWPGGIIRGCRCGVPGWVNVENSIAAAAVALTYGMDPEKVKHAAGTFAGVKRRFDFHINIPGCTYIDDYAHHPKEIAAAVSSIRDMFPGRKITAVFQPHLYTRTRDFADDFAEALSHVDKLILLDIYPAREEPIPGVTSEIIFRKVNAREKVLLRKEELLGYMEHENPDVLVTFGAGDIDRLTGPLTEMLEKRYGTR</sequence>
<evidence type="ECO:0000259" key="15">
    <source>
        <dbReference type="Pfam" id="PF01225"/>
    </source>
</evidence>
<feature type="binding site" evidence="14">
    <location>
        <begin position="113"/>
        <end position="119"/>
    </location>
    <ligand>
        <name>ATP</name>
        <dbReference type="ChEBI" id="CHEBI:30616"/>
    </ligand>
</feature>
<dbReference type="AlphaFoldDB" id="A0A940IG72"/>
<evidence type="ECO:0000256" key="1">
    <source>
        <dbReference type="ARBA" id="ARBA00004496"/>
    </source>
</evidence>
<feature type="domain" description="Mur ligase central" evidence="17">
    <location>
        <begin position="111"/>
        <end position="286"/>
    </location>
</feature>
<dbReference type="GO" id="GO:0005524">
    <property type="term" value="F:ATP binding"/>
    <property type="evidence" value="ECO:0007669"/>
    <property type="project" value="UniProtKB-UniRule"/>
</dbReference>
<dbReference type="PANTHER" id="PTHR43445:SF3">
    <property type="entry name" value="UDP-N-ACETYLMURAMATE--L-ALANINE LIGASE"/>
    <property type="match status" value="1"/>
</dbReference>
<keyword evidence="12 14" id="KW-0961">Cell wall biogenesis/degradation</keyword>
<evidence type="ECO:0000256" key="5">
    <source>
        <dbReference type="ARBA" id="ARBA00022598"/>
    </source>
</evidence>
<evidence type="ECO:0000313" key="19">
    <source>
        <dbReference type="Proteomes" id="UP000771749"/>
    </source>
</evidence>
<dbReference type="HAMAP" id="MF_00046">
    <property type="entry name" value="MurC"/>
    <property type="match status" value="1"/>
</dbReference>
<dbReference type="Pfam" id="PF08245">
    <property type="entry name" value="Mur_ligase_M"/>
    <property type="match status" value="1"/>
</dbReference>
<dbReference type="SUPFAM" id="SSF53244">
    <property type="entry name" value="MurD-like peptide ligases, peptide-binding domain"/>
    <property type="match status" value="1"/>
</dbReference>
<keyword evidence="10 14" id="KW-0573">Peptidoglycan synthesis</keyword>
<evidence type="ECO:0000256" key="11">
    <source>
        <dbReference type="ARBA" id="ARBA00023306"/>
    </source>
</evidence>
<comment type="function">
    <text evidence="14">Cell wall formation.</text>
</comment>
<protein>
    <recommendedName>
        <fullName evidence="3 14">UDP-N-acetylmuramate--L-alanine ligase</fullName>
        <ecNumber evidence="3 14">6.3.2.8</ecNumber>
    </recommendedName>
    <alternativeName>
        <fullName evidence="14">UDP-N-acetylmuramoyl-L-alanine synthetase</fullName>
    </alternativeName>
</protein>
<dbReference type="SUPFAM" id="SSF51984">
    <property type="entry name" value="MurCD N-terminal domain"/>
    <property type="match status" value="1"/>
</dbReference>
<dbReference type="InterPro" id="IPR036615">
    <property type="entry name" value="Mur_ligase_C_dom_sf"/>
</dbReference>
<evidence type="ECO:0000256" key="10">
    <source>
        <dbReference type="ARBA" id="ARBA00022984"/>
    </source>
</evidence>
<dbReference type="SUPFAM" id="SSF53623">
    <property type="entry name" value="MurD-like peptide ligases, catalytic domain"/>
    <property type="match status" value="1"/>
</dbReference>
<dbReference type="EC" id="6.3.2.8" evidence="3 14"/>
<feature type="domain" description="Mur ligase N-terminal catalytic" evidence="15">
    <location>
        <begin position="6"/>
        <end position="106"/>
    </location>
</feature>
<keyword evidence="5 14" id="KW-0436">Ligase</keyword>
<keyword evidence="11 14" id="KW-0131">Cell cycle</keyword>
<dbReference type="InterPro" id="IPR050061">
    <property type="entry name" value="MurCDEF_pg_biosynth"/>
</dbReference>
<evidence type="ECO:0000256" key="8">
    <source>
        <dbReference type="ARBA" id="ARBA00022840"/>
    </source>
</evidence>
<dbReference type="InterPro" id="IPR013221">
    <property type="entry name" value="Mur_ligase_cen"/>
</dbReference>
<keyword evidence="8 14" id="KW-0067">ATP-binding</keyword>
<evidence type="ECO:0000256" key="3">
    <source>
        <dbReference type="ARBA" id="ARBA00012211"/>
    </source>
</evidence>
<dbReference type="InterPro" id="IPR004101">
    <property type="entry name" value="Mur_ligase_C"/>
</dbReference>
<organism evidence="18 19">
    <name type="scientific">Candidatus Cryptobacteroides gallistercoris</name>
    <dbReference type="NCBI Taxonomy" id="2840765"/>
    <lineage>
        <taxon>Bacteria</taxon>
        <taxon>Pseudomonadati</taxon>
        <taxon>Bacteroidota</taxon>
        <taxon>Bacteroidia</taxon>
        <taxon>Bacteroidales</taxon>
        <taxon>Candidatus Cryptobacteroides</taxon>
    </lineage>
</organism>
<comment type="similarity">
    <text evidence="14">Belongs to the MurCDEF family.</text>
</comment>
<dbReference type="InterPro" id="IPR000713">
    <property type="entry name" value="Mur_ligase_N"/>
</dbReference>
<dbReference type="GO" id="GO:0008763">
    <property type="term" value="F:UDP-N-acetylmuramate-L-alanine ligase activity"/>
    <property type="evidence" value="ECO:0007669"/>
    <property type="project" value="UniProtKB-UniRule"/>
</dbReference>
<dbReference type="GO" id="GO:0008360">
    <property type="term" value="P:regulation of cell shape"/>
    <property type="evidence" value="ECO:0007669"/>
    <property type="project" value="UniProtKB-KW"/>
</dbReference>
<dbReference type="GO" id="GO:0005737">
    <property type="term" value="C:cytoplasm"/>
    <property type="evidence" value="ECO:0007669"/>
    <property type="project" value="UniProtKB-SubCell"/>
</dbReference>
<dbReference type="Gene3D" id="3.40.50.720">
    <property type="entry name" value="NAD(P)-binding Rossmann-like Domain"/>
    <property type="match status" value="1"/>
</dbReference>
<accession>A0A940IG72</accession>
<comment type="pathway">
    <text evidence="2 14">Cell wall biogenesis; peptidoglycan biosynthesis.</text>
</comment>
<keyword evidence="7 14" id="KW-0547">Nucleotide-binding</keyword>
<dbReference type="PANTHER" id="PTHR43445">
    <property type="entry name" value="UDP-N-ACETYLMURAMATE--L-ALANINE LIGASE-RELATED"/>
    <property type="match status" value="1"/>
</dbReference>
<evidence type="ECO:0000256" key="4">
    <source>
        <dbReference type="ARBA" id="ARBA00022490"/>
    </source>
</evidence>
<comment type="subcellular location">
    <subcellularLocation>
        <location evidence="1 14">Cytoplasm</location>
    </subcellularLocation>
</comment>
<dbReference type="Proteomes" id="UP000771749">
    <property type="component" value="Unassembled WGS sequence"/>
</dbReference>
<evidence type="ECO:0000256" key="14">
    <source>
        <dbReference type="HAMAP-Rule" id="MF_00046"/>
    </source>
</evidence>
<comment type="catalytic activity">
    <reaction evidence="13 14">
        <text>UDP-N-acetyl-alpha-D-muramate + L-alanine + ATP = UDP-N-acetyl-alpha-D-muramoyl-L-alanine + ADP + phosphate + H(+)</text>
        <dbReference type="Rhea" id="RHEA:23372"/>
        <dbReference type="ChEBI" id="CHEBI:15378"/>
        <dbReference type="ChEBI" id="CHEBI:30616"/>
        <dbReference type="ChEBI" id="CHEBI:43474"/>
        <dbReference type="ChEBI" id="CHEBI:57972"/>
        <dbReference type="ChEBI" id="CHEBI:70757"/>
        <dbReference type="ChEBI" id="CHEBI:83898"/>
        <dbReference type="ChEBI" id="CHEBI:456216"/>
        <dbReference type="EC" id="6.3.2.8"/>
    </reaction>
</comment>
<dbReference type="GO" id="GO:0051301">
    <property type="term" value="P:cell division"/>
    <property type="evidence" value="ECO:0007669"/>
    <property type="project" value="UniProtKB-KW"/>
</dbReference>
<dbReference type="GO" id="GO:0009252">
    <property type="term" value="P:peptidoglycan biosynthetic process"/>
    <property type="evidence" value="ECO:0007669"/>
    <property type="project" value="UniProtKB-UniRule"/>
</dbReference>
<dbReference type="Pfam" id="PF02875">
    <property type="entry name" value="Mur_ligase_C"/>
    <property type="match status" value="1"/>
</dbReference>
<keyword evidence="9 14" id="KW-0133">Cell shape</keyword>
<evidence type="ECO:0000259" key="17">
    <source>
        <dbReference type="Pfam" id="PF08245"/>
    </source>
</evidence>
<evidence type="ECO:0000256" key="7">
    <source>
        <dbReference type="ARBA" id="ARBA00022741"/>
    </source>
</evidence>
<dbReference type="InterPro" id="IPR005758">
    <property type="entry name" value="UDP-N-AcMur_Ala_ligase_MurC"/>
</dbReference>
<evidence type="ECO:0000256" key="13">
    <source>
        <dbReference type="ARBA" id="ARBA00047833"/>
    </source>
</evidence>
<reference evidence="18" key="1">
    <citation type="submission" date="2020-10" db="EMBL/GenBank/DDBJ databases">
        <authorList>
            <person name="Gilroy R."/>
        </authorList>
    </citation>
    <scope>NUCLEOTIDE SEQUENCE</scope>
    <source>
        <strain evidence="18">F1-3629</strain>
    </source>
</reference>
<comment type="caution">
    <text evidence="18">The sequence shown here is derived from an EMBL/GenBank/DDBJ whole genome shotgun (WGS) entry which is preliminary data.</text>
</comment>
<name>A0A940IG72_9BACT</name>
<dbReference type="InterPro" id="IPR036565">
    <property type="entry name" value="Mur-like_cat_sf"/>
</dbReference>
<dbReference type="Pfam" id="PF01225">
    <property type="entry name" value="Mur_ligase"/>
    <property type="match status" value="1"/>
</dbReference>
<gene>
    <name evidence="14" type="primary">murC</name>
    <name evidence="18" type="ORF">IAC07_03105</name>
</gene>
<proteinExistence type="inferred from homology"/>
<evidence type="ECO:0000259" key="16">
    <source>
        <dbReference type="Pfam" id="PF02875"/>
    </source>
</evidence>
<evidence type="ECO:0000313" key="18">
    <source>
        <dbReference type="EMBL" id="MBO8453697.1"/>
    </source>
</evidence>
<feature type="domain" description="Mur ligase C-terminal" evidence="16">
    <location>
        <begin position="308"/>
        <end position="433"/>
    </location>
</feature>
<dbReference type="Gene3D" id="3.90.190.20">
    <property type="entry name" value="Mur ligase, C-terminal domain"/>
    <property type="match status" value="1"/>
</dbReference>
<dbReference type="Gene3D" id="3.40.1190.10">
    <property type="entry name" value="Mur-like, catalytic domain"/>
    <property type="match status" value="1"/>
</dbReference>
<dbReference type="NCBIfam" id="TIGR01082">
    <property type="entry name" value="murC"/>
    <property type="match status" value="1"/>
</dbReference>
<evidence type="ECO:0000256" key="6">
    <source>
        <dbReference type="ARBA" id="ARBA00022618"/>
    </source>
</evidence>
<dbReference type="EMBL" id="JADIMJ010000047">
    <property type="protein sequence ID" value="MBO8453697.1"/>
    <property type="molecule type" value="Genomic_DNA"/>
</dbReference>